<dbReference type="AlphaFoldDB" id="R7SGS3"/>
<dbReference type="RefSeq" id="XP_007272049.1">
    <property type="nucleotide sequence ID" value="XM_007271987.1"/>
</dbReference>
<protein>
    <submittedName>
        <fullName evidence="2">Uncharacterized protein</fullName>
    </submittedName>
</protein>
<evidence type="ECO:0000313" key="3">
    <source>
        <dbReference type="Proteomes" id="UP000053630"/>
    </source>
</evidence>
<evidence type="ECO:0000313" key="2">
    <source>
        <dbReference type="EMBL" id="EJC97615.1"/>
    </source>
</evidence>
<dbReference type="Proteomes" id="UP000053630">
    <property type="component" value="Unassembled WGS sequence"/>
</dbReference>
<gene>
    <name evidence="2" type="ORF">FOMMEDRAFT_162634</name>
</gene>
<evidence type="ECO:0000256" key="1">
    <source>
        <dbReference type="SAM" id="MobiDB-lite"/>
    </source>
</evidence>
<keyword evidence="3" id="KW-1185">Reference proteome</keyword>
<reference evidence="3" key="1">
    <citation type="journal article" date="2012" name="Science">
        <title>The Paleozoic origin of enzymatic lignin decomposition reconstructed from 31 fungal genomes.</title>
        <authorList>
            <person name="Floudas D."/>
            <person name="Binder M."/>
            <person name="Riley R."/>
            <person name="Barry K."/>
            <person name="Blanchette R.A."/>
            <person name="Henrissat B."/>
            <person name="Martinez A.T."/>
            <person name="Otillar R."/>
            <person name="Spatafora J.W."/>
            <person name="Yadav J.S."/>
            <person name="Aerts A."/>
            <person name="Benoit I."/>
            <person name="Boyd A."/>
            <person name="Carlson A."/>
            <person name="Copeland A."/>
            <person name="Coutinho P.M."/>
            <person name="de Vries R.P."/>
            <person name="Ferreira P."/>
            <person name="Findley K."/>
            <person name="Foster B."/>
            <person name="Gaskell J."/>
            <person name="Glotzer D."/>
            <person name="Gorecki P."/>
            <person name="Heitman J."/>
            <person name="Hesse C."/>
            <person name="Hori C."/>
            <person name="Igarashi K."/>
            <person name="Jurgens J.A."/>
            <person name="Kallen N."/>
            <person name="Kersten P."/>
            <person name="Kohler A."/>
            <person name="Kuees U."/>
            <person name="Kumar T.K.A."/>
            <person name="Kuo A."/>
            <person name="LaButti K."/>
            <person name="Larrondo L.F."/>
            <person name="Lindquist E."/>
            <person name="Ling A."/>
            <person name="Lombard V."/>
            <person name="Lucas S."/>
            <person name="Lundell T."/>
            <person name="Martin R."/>
            <person name="McLaughlin D.J."/>
            <person name="Morgenstern I."/>
            <person name="Morin E."/>
            <person name="Murat C."/>
            <person name="Nagy L.G."/>
            <person name="Nolan M."/>
            <person name="Ohm R.A."/>
            <person name="Patyshakuliyeva A."/>
            <person name="Rokas A."/>
            <person name="Ruiz-Duenas F.J."/>
            <person name="Sabat G."/>
            <person name="Salamov A."/>
            <person name="Samejima M."/>
            <person name="Schmutz J."/>
            <person name="Slot J.C."/>
            <person name="St John F."/>
            <person name="Stenlid J."/>
            <person name="Sun H."/>
            <person name="Sun S."/>
            <person name="Syed K."/>
            <person name="Tsang A."/>
            <person name="Wiebenga A."/>
            <person name="Young D."/>
            <person name="Pisabarro A."/>
            <person name="Eastwood D.C."/>
            <person name="Martin F."/>
            <person name="Cullen D."/>
            <person name="Grigoriev I.V."/>
            <person name="Hibbett D.S."/>
        </authorList>
    </citation>
    <scope>NUCLEOTIDE SEQUENCE [LARGE SCALE GENOMIC DNA]</scope>
    <source>
        <strain evidence="3">MF3/22</strain>
    </source>
</reference>
<name>R7SGS3_FOMME</name>
<proteinExistence type="predicted"/>
<dbReference type="EMBL" id="JH717986">
    <property type="protein sequence ID" value="EJC97615.1"/>
    <property type="molecule type" value="Genomic_DNA"/>
</dbReference>
<organism evidence="2 3">
    <name type="scientific">Fomitiporia mediterranea (strain MF3/22)</name>
    <name type="common">Grapevine white-rot fungus</name>
    <dbReference type="NCBI Taxonomy" id="694068"/>
    <lineage>
        <taxon>Eukaryota</taxon>
        <taxon>Fungi</taxon>
        <taxon>Dikarya</taxon>
        <taxon>Basidiomycota</taxon>
        <taxon>Agaricomycotina</taxon>
        <taxon>Agaricomycetes</taxon>
        <taxon>Hymenochaetales</taxon>
        <taxon>Hymenochaetaceae</taxon>
        <taxon>Fomitiporia</taxon>
    </lineage>
</organism>
<dbReference type="KEGG" id="fme:FOMMEDRAFT_162634"/>
<sequence length="105" mass="11454">MDVNLTVEWGSEKSVRTNKLRHHEPDLGHASRPGFRAGTTGSRQCDFLCTSSSHCHLTPASTQLSPRRPAALRHPSSLAVIDLLHYTNIGAGVGNRRRAAFVVDP</sequence>
<feature type="region of interest" description="Disordered" evidence="1">
    <location>
        <begin position="13"/>
        <end position="35"/>
    </location>
</feature>
<accession>R7SGS3</accession>
<dbReference type="GeneID" id="18675874"/>